<organism evidence="1 2">
    <name type="scientific">Saitozyma podzolica</name>
    <dbReference type="NCBI Taxonomy" id="1890683"/>
    <lineage>
        <taxon>Eukaryota</taxon>
        <taxon>Fungi</taxon>
        <taxon>Dikarya</taxon>
        <taxon>Basidiomycota</taxon>
        <taxon>Agaricomycotina</taxon>
        <taxon>Tremellomycetes</taxon>
        <taxon>Tremellales</taxon>
        <taxon>Trimorphomycetaceae</taxon>
        <taxon>Saitozyma</taxon>
    </lineage>
</organism>
<comment type="caution">
    <text evidence="1">The sequence shown here is derived from an EMBL/GenBank/DDBJ whole genome shotgun (WGS) entry which is preliminary data.</text>
</comment>
<name>A0A427YNY4_9TREE</name>
<sequence length="225" mass="25353">MSSIAETDVQSEILPDYASETATLTNDCASETATLTNESHALEFTTTKLDRGLTGSRINSFPRRDVSLLRIYNHREPTSLPNALRQTLARRSCSEGRAHYELHFLLTGPGVSHGESDSRDINAAQIVALQIAEQFGSTEFTRRAHDTSSREEEDAITREAFEKLSNIVEVCRQTHAYLQPLNTTVYDEIRPELIHPCDREWERTDGATDQSLLNNILTRLHLRPS</sequence>
<gene>
    <name evidence="1" type="ORF">EHS25_008260</name>
</gene>
<evidence type="ECO:0000313" key="1">
    <source>
        <dbReference type="EMBL" id="RSH92814.1"/>
    </source>
</evidence>
<protein>
    <submittedName>
        <fullName evidence="1">Uncharacterized protein</fullName>
    </submittedName>
</protein>
<dbReference type="EMBL" id="RSCD01000005">
    <property type="protein sequence ID" value="RSH92814.1"/>
    <property type="molecule type" value="Genomic_DNA"/>
</dbReference>
<dbReference type="Proteomes" id="UP000279259">
    <property type="component" value="Unassembled WGS sequence"/>
</dbReference>
<proteinExistence type="predicted"/>
<dbReference type="AlphaFoldDB" id="A0A427YNY4"/>
<reference evidence="1 2" key="1">
    <citation type="submission" date="2018-11" db="EMBL/GenBank/DDBJ databases">
        <title>Genome sequence of Saitozyma podzolica DSM 27192.</title>
        <authorList>
            <person name="Aliyu H."/>
            <person name="Gorte O."/>
            <person name="Ochsenreither K."/>
        </authorList>
    </citation>
    <scope>NUCLEOTIDE SEQUENCE [LARGE SCALE GENOMIC DNA]</scope>
    <source>
        <strain evidence="1 2">DSM 27192</strain>
    </source>
</reference>
<accession>A0A427YNY4</accession>
<evidence type="ECO:0000313" key="2">
    <source>
        <dbReference type="Proteomes" id="UP000279259"/>
    </source>
</evidence>
<keyword evidence="2" id="KW-1185">Reference proteome</keyword>